<evidence type="ECO:0000256" key="2">
    <source>
        <dbReference type="ARBA" id="ARBA00008654"/>
    </source>
</evidence>
<dbReference type="InterPro" id="IPR038492">
    <property type="entry name" value="GBBH-like_N_sf"/>
</dbReference>
<sequence length="331" mass="37479">MQTAAAVADFRTYPKISDLADAQVLNDQIRVRWADGRVSPFHHQWLRDNCPCTECVYSVTREQVLEIVDVDEALTAVDVQIEQGFLSVQWLGGHRSQYDPGWLRAHAYDDESRAERQAARPKSRLWDSRFTLPVFDYAAVMEDPKALLQWLLAVRDSGLTQVRGVPTEPGSLALIAKRIAFIRESNFGVLFNVQSKADADSNAYTAFNLPLHSDLPTRELQPGLQFLHCLVNDATGGESIFVDGFAIAHALRTEDPEAFRALCEIPVEFRNKDRHSDYRRLAPIIALDALGDVAEIRMANFLRGPFEASVEQMPLLYRAYRRFIAMTREAR</sequence>
<evidence type="ECO:0000256" key="6">
    <source>
        <dbReference type="ARBA" id="ARBA00023004"/>
    </source>
</evidence>
<comment type="similarity">
    <text evidence="2">Belongs to the gamma-BBH/TMLD family.</text>
</comment>
<comment type="cofactor">
    <cofactor evidence="1">
        <name>Fe(2+)</name>
        <dbReference type="ChEBI" id="CHEBI:29033"/>
    </cofactor>
</comment>
<organism evidence="9 10">
    <name type="scientific">Pseudomonas aylmerensis</name>
    <dbReference type="NCBI Taxonomy" id="1869229"/>
    <lineage>
        <taxon>Bacteria</taxon>
        <taxon>Pseudomonadati</taxon>
        <taxon>Pseudomonadota</taxon>
        <taxon>Gammaproteobacteria</taxon>
        <taxon>Pseudomonadales</taxon>
        <taxon>Pseudomonadaceae</taxon>
        <taxon>Pseudomonas</taxon>
    </lineage>
</organism>
<dbReference type="InterPro" id="IPR050411">
    <property type="entry name" value="AlphaKG_dependent_hydroxylases"/>
</dbReference>
<dbReference type="PANTHER" id="PTHR10696">
    <property type="entry name" value="GAMMA-BUTYROBETAINE HYDROXYLASE-RELATED"/>
    <property type="match status" value="1"/>
</dbReference>
<evidence type="ECO:0000313" key="9">
    <source>
        <dbReference type="EMBL" id="OCW25951.1"/>
    </source>
</evidence>
<evidence type="ECO:0000256" key="4">
    <source>
        <dbReference type="ARBA" id="ARBA00022964"/>
    </source>
</evidence>
<evidence type="ECO:0000259" key="7">
    <source>
        <dbReference type="Pfam" id="PF02668"/>
    </source>
</evidence>
<evidence type="ECO:0000259" key="8">
    <source>
        <dbReference type="Pfam" id="PF06155"/>
    </source>
</evidence>
<dbReference type="CDD" id="cd00250">
    <property type="entry name" value="CAS_like"/>
    <property type="match status" value="1"/>
</dbReference>
<evidence type="ECO:0000313" key="10">
    <source>
        <dbReference type="Proteomes" id="UP000095081"/>
    </source>
</evidence>
<keyword evidence="10" id="KW-1185">Reference proteome</keyword>
<dbReference type="GO" id="GO:0051213">
    <property type="term" value="F:dioxygenase activity"/>
    <property type="evidence" value="ECO:0007669"/>
    <property type="project" value="UniProtKB-KW"/>
</dbReference>
<keyword evidence="6" id="KW-0408">Iron</keyword>
<keyword evidence="5" id="KW-0560">Oxidoreductase</keyword>
<dbReference type="RefSeq" id="WP_065904798.1">
    <property type="nucleotide sequence ID" value="NZ_MAUE01000021.1"/>
</dbReference>
<feature type="domain" description="TauD/TfdA-like" evidence="7">
    <location>
        <begin position="134"/>
        <end position="329"/>
    </location>
</feature>
<dbReference type="InterPro" id="IPR042098">
    <property type="entry name" value="TauD-like_sf"/>
</dbReference>
<protein>
    <submittedName>
        <fullName evidence="9">Gamma-butyrobetaine dioxygenase</fullName>
    </submittedName>
</protein>
<proteinExistence type="inferred from homology"/>
<keyword evidence="3" id="KW-0479">Metal-binding</keyword>
<dbReference type="InterPro" id="IPR003819">
    <property type="entry name" value="TauD/TfdA-like"/>
</dbReference>
<evidence type="ECO:0000256" key="5">
    <source>
        <dbReference type="ARBA" id="ARBA00023002"/>
    </source>
</evidence>
<dbReference type="Gene3D" id="3.30.2020.30">
    <property type="match status" value="1"/>
</dbReference>
<evidence type="ECO:0000256" key="3">
    <source>
        <dbReference type="ARBA" id="ARBA00022723"/>
    </source>
</evidence>
<keyword evidence="4 9" id="KW-0223">Dioxygenase</keyword>
<reference evidence="9 10" key="1">
    <citation type="submission" date="2016-06" db="EMBL/GenBank/DDBJ databases">
        <title>Draft genome sequence of Pseudomonas sp. S1E40, a novel strain antagonistic activity to fungal plant pathogen.</title>
        <authorList>
            <person name="Tambong J.T."/>
            <person name="Tchagang C."/>
            <person name="Xu R."/>
        </authorList>
    </citation>
    <scope>NUCLEOTIDE SEQUENCE [LARGE SCALE GENOMIC DNA]</scope>
    <source>
        <strain evidence="9 10">S1E40</strain>
    </source>
</reference>
<gene>
    <name evidence="9" type="ORF">BBG20_15110</name>
</gene>
<dbReference type="PANTHER" id="PTHR10696:SF25">
    <property type="entry name" value="OXIDOREDUCTASE AIM17-RELATED"/>
    <property type="match status" value="1"/>
</dbReference>
<dbReference type="Proteomes" id="UP000095081">
    <property type="component" value="Unassembled WGS sequence"/>
</dbReference>
<feature type="domain" description="Gamma-butyrobetaine hydroxylase-like N-terminal" evidence="8">
    <location>
        <begin position="26"/>
        <end position="104"/>
    </location>
</feature>
<feature type="non-terminal residue" evidence="9">
    <location>
        <position position="331"/>
    </location>
</feature>
<dbReference type="Pfam" id="PF06155">
    <property type="entry name" value="GBBH-like_N"/>
    <property type="match status" value="1"/>
</dbReference>
<dbReference type="InterPro" id="IPR010376">
    <property type="entry name" value="GBBH-like_N"/>
</dbReference>
<evidence type="ECO:0000256" key="1">
    <source>
        <dbReference type="ARBA" id="ARBA00001954"/>
    </source>
</evidence>
<dbReference type="Pfam" id="PF02668">
    <property type="entry name" value="TauD"/>
    <property type="match status" value="1"/>
</dbReference>
<dbReference type="SUPFAM" id="SSF51197">
    <property type="entry name" value="Clavaminate synthase-like"/>
    <property type="match status" value="1"/>
</dbReference>
<name>A0ABX2YZ89_9PSED</name>
<dbReference type="EMBL" id="MAUE01000021">
    <property type="protein sequence ID" value="OCW25951.1"/>
    <property type="molecule type" value="Genomic_DNA"/>
</dbReference>
<comment type="caution">
    <text evidence="9">The sequence shown here is derived from an EMBL/GenBank/DDBJ whole genome shotgun (WGS) entry which is preliminary data.</text>
</comment>
<accession>A0ABX2YZ89</accession>
<dbReference type="Gene3D" id="3.60.130.10">
    <property type="entry name" value="Clavaminate synthase-like"/>
    <property type="match status" value="1"/>
</dbReference>